<evidence type="ECO:0000256" key="2">
    <source>
        <dbReference type="SAM" id="Coils"/>
    </source>
</evidence>
<dbReference type="CDD" id="cd01106">
    <property type="entry name" value="HTH_TipAL-Mta"/>
    <property type="match status" value="1"/>
</dbReference>
<dbReference type="PROSITE" id="PS50937">
    <property type="entry name" value="HTH_MERR_2"/>
    <property type="match status" value="1"/>
</dbReference>
<name>A0A7W7VKW2_9ACTN</name>
<protein>
    <submittedName>
        <fullName evidence="4">DNA-binding transcriptional MerR regulator</fullName>
    </submittedName>
</protein>
<dbReference type="PRINTS" id="PR00040">
    <property type="entry name" value="HTHMERR"/>
</dbReference>
<dbReference type="EMBL" id="JACHJP010000001">
    <property type="protein sequence ID" value="MBB4913963.1"/>
    <property type="molecule type" value="Genomic_DNA"/>
</dbReference>
<dbReference type="PANTHER" id="PTHR30204">
    <property type="entry name" value="REDOX-CYCLING DRUG-SENSING TRANSCRIPTIONAL ACTIVATOR SOXR"/>
    <property type="match status" value="1"/>
</dbReference>
<dbReference type="SUPFAM" id="SSF46955">
    <property type="entry name" value="Putative DNA-binding domain"/>
    <property type="match status" value="1"/>
</dbReference>
<dbReference type="Pfam" id="PF13411">
    <property type="entry name" value="MerR_1"/>
    <property type="match status" value="1"/>
</dbReference>
<dbReference type="RefSeq" id="WP_184712672.1">
    <property type="nucleotide sequence ID" value="NZ_JACHJP010000001.1"/>
</dbReference>
<keyword evidence="1 4" id="KW-0238">DNA-binding</keyword>
<gene>
    <name evidence="4" type="ORF">FHS44_001035</name>
</gene>
<accession>A0A7W7VKW2</accession>
<keyword evidence="2" id="KW-0175">Coiled coil</keyword>
<feature type="domain" description="HTH merR-type" evidence="3">
    <location>
        <begin position="10"/>
        <end position="79"/>
    </location>
</feature>
<keyword evidence="5" id="KW-1185">Reference proteome</keyword>
<evidence type="ECO:0000259" key="3">
    <source>
        <dbReference type="PROSITE" id="PS50937"/>
    </source>
</evidence>
<evidence type="ECO:0000313" key="4">
    <source>
        <dbReference type="EMBL" id="MBB4913963.1"/>
    </source>
</evidence>
<dbReference type="InterPro" id="IPR009061">
    <property type="entry name" value="DNA-bd_dom_put_sf"/>
</dbReference>
<dbReference type="Proteomes" id="UP000552644">
    <property type="component" value="Unassembled WGS sequence"/>
</dbReference>
<comment type="caution">
    <text evidence="4">The sequence shown here is derived from an EMBL/GenBank/DDBJ whole genome shotgun (WGS) entry which is preliminary data.</text>
</comment>
<evidence type="ECO:0000256" key="1">
    <source>
        <dbReference type="ARBA" id="ARBA00023125"/>
    </source>
</evidence>
<dbReference type="PROSITE" id="PS00552">
    <property type="entry name" value="HTH_MERR_1"/>
    <property type="match status" value="1"/>
</dbReference>
<dbReference type="InterPro" id="IPR047057">
    <property type="entry name" value="MerR_fam"/>
</dbReference>
<organism evidence="4 5">
    <name type="scientific">Streptosporangium saharense</name>
    <dbReference type="NCBI Taxonomy" id="1706840"/>
    <lineage>
        <taxon>Bacteria</taxon>
        <taxon>Bacillati</taxon>
        <taxon>Actinomycetota</taxon>
        <taxon>Actinomycetes</taxon>
        <taxon>Streptosporangiales</taxon>
        <taxon>Streptosporangiaceae</taxon>
        <taxon>Streptosporangium</taxon>
    </lineage>
</organism>
<proteinExistence type="predicted"/>
<feature type="coiled-coil region" evidence="2">
    <location>
        <begin position="95"/>
        <end position="122"/>
    </location>
</feature>
<dbReference type="Gene3D" id="1.10.1660.10">
    <property type="match status" value="1"/>
</dbReference>
<dbReference type="InterPro" id="IPR000551">
    <property type="entry name" value="MerR-type_HTH_dom"/>
</dbReference>
<reference evidence="4 5" key="1">
    <citation type="submission" date="2020-08" db="EMBL/GenBank/DDBJ databases">
        <title>Genomic Encyclopedia of Type Strains, Phase III (KMG-III): the genomes of soil and plant-associated and newly described type strains.</title>
        <authorList>
            <person name="Whitman W."/>
        </authorList>
    </citation>
    <scope>NUCLEOTIDE SEQUENCE [LARGE SCALE GENOMIC DNA]</scope>
    <source>
        <strain evidence="4 5">CECT 8840</strain>
    </source>
</reference>
<evidence type="ECO:0000313" key="5">
    <source>
        <dbReference type="Proteomes" id="UP000552644"/>
    </source>
</evidence>
<dbReference type="AlphaFoldDB" id="A0A7W7VKW2"/>
<dbReference type="SMART" id="SM00422">
    <property type="entry name" value="HTH_MERR"/>
    <property type="match status" value="1"/>
</dbReference>
<sequence>MIGEDAAGHRWSVGELARATGVTVRTLHHYDEIGLLRASGRTASGHRRYTEEDLRRLYRVRALGALGIPLERIRSVLDSSSEDLAGMRGLLTAQLGQLNARADQLQRLAQQVRGLLERLEAGSMPDPDQFMTTLETISMLDRYFTEEQREQMAQGIAAAGPEAAEATKRRWAELVERLLDHVRNDTPVDDPRVLDLLGEYDRLGVPFQPEGVTDEQRERLRTAVQRMWQDHGDDIVRNLPWSAEEMAALHTYLDRARATRDAPST</sequence>
<dbReference type="GO" id="GO:0003700">
    <property type="term" value="F:DNA-binding transcription factor activity"/>
    <property type="evidence" value="ECO:0007669"/>
    <property type="project" value="InterPro"/>
</dbReference>
<dbReference type="GO" id="GO:0003677">
    <property type="term" value="F:DNA binding"/>
    <property type="evidence" value="ECO:0007669"/>
    <property type="project" value="UniProtKB-KW"/>
</dbReference>
<dbReference type="PANTHER" id="PTHR30204:SF93">
    <property type="entry name" value="HTH MERR-TYPE DOMAIN-CONTAINING PROTEIN"/>
    <property type="match status" value="1"/>
</dbReference>